<proteinExistence type="predicted"/>
<dbReference type="EMBL" id="AP011714">
    <property type="protein sequence ID" value="BAL55259.1"/>
    <property type="molecule type" value="Genomic_DNA"/>
</dbReference>
<name>H5SGH3_9BACT</name>
<protein>
    <recommendedName>
        <fullName evidence="2">Spermidine synthase</fullName>
    </recommendedName>
</protein>
<evidence type="ECO:0000313" key="1">
    <source>
        <dbReference type="EMBL" id="BAL55259.1"/>
    </source>
</evidence>
<dbReference type="InterPro" id="IPR029063">
    <property type="entry name" value="SAM-dependent_MTases_sf"/>
</dbReference>
<dbReference type="SUPFAM" id="SSF53335">
    <property type="entry name" value="S-adenosyl-L-methionine-dependent methyltransferases"/>
    <property type="match status" value="1"/>
</dbReference>
<sequence length="183" mass="20473">MIEGEKVHYVGGRLYEAWEALFGMAGLEGLSWGPVLLVGMGASLVELLARTAQRPPPCVDIIEIDPEMVALQERYYTWPLPYRVYEGDAAQEIRKVEGPYAGIFIDAFVEEEVPAGLRTEAFVGAVADRLAGEGLLFWNVLRRAEAQEVGALLMRAFPVVRRWRYEAHTFWGAAKGEVFPLPF</sequence>
<dbReference type="Gene3D" id="3.40.50.150">
    <property type="entry name" value="Vaccinia Virus protein VP39"/>
    <property type="match status" value="1"/>
</dbReference>
<reference evidence="1" key="2">
    <citation type="journal article" date="2012" name="PLoS ONE">
        <title>A Deeply Branching Thermophilic Bacterium with an Ancient Acetyl-CoA Pathway Dominates a Subsurface Ecosystem.</title>
        <authorList>
            <person name="Takami H."/>
            <person name="Noguchi H."/>
            <person name="Takaki Y."/>
            <person name="Uchiyama I."/>
            <person name="Toyoda A."/>
            <person name="Nishi S."/>
            <person name="Chee G.-J."/>
            <person name="Arai W."/>
            <person name="Nunoura T."/>
            <person name="Itoh T."/>
            <person name="Hattori M."/>
            <person name="Takai K."/>
        </authorList>
    </citation>
    <scope>NUCLEOTIDE SEQUENCE</scope>
</reference>
<evidence type="ECO:0008006" key="2">
    <source>
        <dbReference type="Google" id="ProtNLM"/>
    </source>
</evidence>
<reference evidence="1" key="1">
    <citation type="journal article" date="2005" name="Environ. Microbiol.">
        <title>Genetic and functional properties of uncultivated thermophilic crenarchaeotes from a subsurface gold mine as revealed by analysis of genome fragments.</title>
        <authorList>
            <person name="Nunoura T."/>
            <person name="Hirayama H."/>
            <person name="Takami H."/>
            <person name="Oida H."/>
            <person name="Nishi S."/>
            <person name="Shimamura S."/>
            <person name="Suzuki Y."/>
            <person name="Inagaki F."/>
            <person name="Takai K."/>
            <person name="Nealson K.H."/>
            <person name="Horikoshi K."/>
        </authorList>
    </citation>
    <scope>NUCLEOTIDE SEQUENCE</scope>
</reference>
<gene>
    <name evidence="1" type="ORF">HGMM_F25B04C02</name>
</gene>
<dbReference type="AlphaFoldDB" id="H5SGH3"/>
<organism evidence="1">
    <name type="scientific">uncultured Bacteroidota bacterium</name>
    <dbReference type="NCBI Taxonomy" id="152509"/>
    <lineage>
        <taxon>Bacteria</taxon>
        <taxon>Pseudomonadati</taxon>
        <taxon>Bacteroidota</taxon>
        <taxon>environmental samples</taxon>
    </lineage>
</organism>
<accession>H5SGH3</accession>